<evidence type="ECO:0000313" key="3">
    <source>
        <dbReference type="Proteomes" id="UP000017747"/>
    </source>
</evidence>
<name>V7I8L1_9CLOT</name>
<keyword evidence="1" id="KW-0812">Transmembrane</keyword>
<dbReference type="AlphaFoldDB" id="V7I8L1"/>
<feature type="transmembrane region" description="Helical" evidence="1">
    <location>
        <begin position="55"/>
        <end position="74"/>
    </location>
</feature>
<dbReference type="STRING" id="994573.T472_0206755"/>
<evidence type="ECO:0000313" key="2">
    <source>
        <dbReference type="EMBL" id="ETA81352.1"/>
    </source>
</evidence>
<keyword evidence="1" id="KW-0472">Membrane</keyword>
<dbReference type="Proteomes" id="UP000017747">
    <property type="component" value="Unassembled WGS sequence"/>
</dbReference>
<comment type="caution">
    <text evidence="2">The sequence shown here is derived from an EMBL/GenBank/DDBJ whole genome shotgun (WGS) entry which is preliminary data.</text>
</comment>
<organism evidence="2 3">
    <name type="scientific">Youngiibacter fragilis 232.1</name>
    <dbReference type="NCBI Taxonomy" id="994573"/>
    <lineage>
        <taxon>Bacteria</taxon>
        <taxon>Bacillati</taxon>
        <taxon>Bacillota</taxon>
        <taxon>Clostridia</taxon>
        <taxon>Eubacteriales</taxon>
        <taxon>Clostridiaceae</taxon>
        <taxon>Youngiibacter</taxon>
    </lineage>
</organism>
<dbReference type="OrthoDB" id="2168381at2"/>
<evidence type="ECO:0000256" key="1">
    <source>
        <dbReference type="SAM" id="Phobius"/>
    </source>
</evidence>
<feature type="transmembrane region" description="Helical" evidence="1">
    <location>
        <begin position="12"/>
        <end position="35"/>
    </location>
</feature>
<gene>
    <name evidence="2" type="ORF">T472_0206755</name>
</gene>
<feature type="transmembrane region" description="Helical" evidence="1">
    <location>
        <begin position="81"/>
        <end position="102"/>
    </location>
</feature>
<dbReference type="EMBL" id="AXUN02000124">
    <property type="protein sequence ID" value="ETA81352.1"/>
    <property type="molecule type" value="Genomic_DNA"/>
</dbReference>
<proteinExistence type="predicted"/>
<dbReference type="RefSeq" id="WP_023388076.1">
    <property type="nucleotide sequence ID" value="NZ_AXUN02000124.1"/>
</dbReference>
<accession>V7I8L1</accession>
<keyword evidence="1" id="KW-1133">Transmembrane helix</keyword>
<protein>
    <submittedName>
        <fullName evidence="2">Uncharacterized protein</fullName>
    </submittedName>
</protein>
<sequence>MKIVVMPETRPGKYSVALFMTSLCLAAAAGVISSVQKNTIEYPNPINSPLLGTTIYLMFLAGIIAAIVGVIAVVNGNEHSILVYVSLLFGVLSILGIMMLSIGNLLGQQAVVIPGPNRTL</sequence>
<reference evidence="2 3" key="1">
    <citation type="journal article" date="2014" name="Genome Announc.">
        <title>Genome Sequence of Youngiibacter fragilis, the Type Strain of the Genus Youngiibacter.</title>
        <authorList>
            <person name="Wawrik C.B."/>
            <person name="Callaghan A.V."/>
            <person name="Stamps B.W."/>
            <person name="Wawrik B."/>
        </authorList>
    </citation>
    <scope>NUCLEOTIDE SEQUENCE [LARGE SCALE GENOMIC DNA]</scope>
    <source>
        <strain evidence="2 3">232.1</strain>
    </source>
</reference>
<keyword evidence="3" id="KW-1185">Reference proteome</keyword>